<dbReference type="GO" id="GO:0004590">
    <property type="term" value="F:orotidine-5'-phosphate decarboxylase activity"/>
    <property type="evidence" value="ECO:0007669"/>
    <property type="project" value="UniProtKB-EC"/>
</dbReference>
<dbReference type="InterPro" id="IPR047596">
    <property type="entry name" value="OMPdecase_bac"/>
</dbReference>
<keyword evidence="9" id="KW-1185">Reference proteome</keyword>
<evidence type="ECO:0000256" key="5">
    <source>
        <dbReference type="ARBA" id="ARBA00023239"/>
    </source>
</evidence>
<feature type="binding site" evidence="6">
    <location>
        <position position="213"/>
    </location>
    <ligand>
        <name>substrate</name>
    </ligand>
</feature>
<dbReference type="HAMAP" id="MF_01200_B">
    <property type="entry name" value="OMPdecase_type1_B"/>
    <property type="match status" value="1"/>
</dbReference>
<gene>
    <name evidence="6" type="primary">pyrF</name>
    <name evidence="8" type="ORF">DYH56_05420</name>
</gene>
<dbReference type="EMBL" id="QUAJ01000007">
    <property type="protein sequence ID" value="REI41854.1"/>
    <property type="molecule type" value="Genomic_DNA"/>
</dbReference>
<evidence type="ECO:0000256" key="3">
    <source>
        <dbReference type="ARBA" id="ARBA00022793"/>
    </source>
</evidence>
<name>A0ABX9KJC0_9FUSO</name>
<dbReference type="RefSeq" id="WP_114641850.1">
    <property type="nucleotide sequence ID" value="NZ_JAACIO010000006.1"/>
</dbReference>
<dbReference type="CDD" id="cd04725">
    <property type="entry name" value="OMP_decarboxylase_like"/>
    <property type="match status" value="1"/>
</dbReference>
<feature type="binding site" evidence="6">
    <location>
        <position position="122"/>
    </location>
    <ligand>
        <name>substrate</name>
    </ligand>
</feature>
<feature type="binding site" evidence="6">
    <location>
        <position position="184"/>
    </location>
    <ligand>
        <name>substrate</name>
    </ligand>
</feature>
<dbReference type="PANTHER" id="PTHR32119:SF2">
    <property type="entry name" value="OROTIDINE 5'-PHOSPHATE DECARBOXYLASE"/>
    <property type="match status" value="1"/>
</dbReference>
<dbReference type="SUPFAM" id="SSF51366">
    <property type="entry name" value="Ribulose-phoshate binding barrel"/>
    <property type="match status" value="1"/>
</dbReference>
<comment type="pathway">
    <text evidence="2 6">Pyrimidine metabolism; UMP biosynthesis via de novo pathway; UMP from orotate: step 2/2.</text>
</comment>
<accession>A0ABX9KJC0</accession>
<dbReference type="Gene3D" id="3.20.20.70">
    <property type="entry name" value="Aldolase class I"/>
    <property type="match status" value="1"/>
</dbReference>
<comment type="subunit">
    <text evidence="6">Homodimer.</text>
</comment>
<feature type="active site" description="Proton donor" evidence="6">
    <location>
        <position position="65"/>
    </location>
</feature>
<keyword evidence="3 6" id="KW-0210">Decarboxylase</keyword>
<dbReference type="PANTHER" id="PTHR32119">
    <property type="entry name" value="OROTIDINE 5'-PHOSPHATE DECARBOXYLASE"/>
    <property type="match status" value="1"/>
</dbReference>
<comment type="function">
    <text evidence="1 6">Catalyzes the decarboxylation of orotidine 5'-monophosphate (OMP) to uridine 5'-monophosphate (UMP).</text>
</comment>
<feature type="binding site" evidence="6">
    <location>
        <position position="193"/>
    </location>
    <ligand>
        <name>substrate</name>
    </ligand>
</feature>
<evidence type="ECO:0000313" key="8">
    <source>
        <dbReference type="EMBL" id="REI41854.1"/>
    </source>
</evidence>
<evidence type="ECO:0000259" key="7">
    <source>
        <dbReference type="SMART" id="SM00934"/>
    </source>
</evidence>
<dbReference type="SMART" id="SM00934">
    <property type="entry name" value="OMPdecase"/>
    <property type="match status" value="1"/>
</dbReference>
<keyword evidence="4 6" id="KW-0665">Pyrimidine biosynthesis</keyword>
<evidence type="ECO:0000256" key="1">
    <source>
        <dbReference type="ARBA" id="ARBA00002356"/>
    </source>
</evidence>
<feature type="domain" description="Orotidine 5'-phosphate decarboxylase" evidence="7">
    <location>
        <begin position="8"/>
        <end position="229"/>
    </location>
</feature>
<dbReference type="InterPro" id="IPR011060">
    <property type="entry name" value="RibuloseP-bd_barrel"/>
</dbReference>
<dbReference type="InterPro" id="IPR001754">
    <property type="entry name" value="OMPdeCOase_dom"/>
</dbReference>
<organism evidence="8 9">
    <name type="scientific">Psychrilyobacter piezotolerans</name>
    <dbReference type="NCBI Taxonomy" id="2293438"/>
    <lineage>
        <taxon>Bacteria</taxon>
        <taxon>Fusobacteriati</taxon>
        <taxon>Fusobacteriota</taxon>
        <taxon>Fusobacteriia</taxon>
        <taxon>Fusobacteriales</taxon>
        <taxon>Fusobacteriaceae</taxon>
        <taxon>Psychrilyobacter</taxon>
    </lineage>
</organism>
<feature type="binding site" evidence="6">
    <location>
        <position position="14"/>
    </location>
    <ligand>
        <name>substrate</name>
    </ligand>
</feature>
<evidence type="ECO:0000256" key="2">
    <source>
        <dbReference type="ARBA" id="ARBA00004861"/>
    </source>
</evidence>
<dbReference type="NCBIfam" id="TIGR01740">
    <property type="entry name" value="pyrF"/>
    <property type="match status" value="1"/>
</dbReference>
<sequence>MKLKAKDRLIVALDYKTLDEVKDIVNEIGDAVSTYKVGLELFLNTRGEAVDYLHSIDKKVFLDLKFHDIPNTTTMASMFANKQEVFMFNVHAGGGPTMMRSVADMLKENSSDSIAIAVTVLTSFTEEEAAAHFKSDLNISGLANHWAIETKESGLHGVVCSPLEAKKIKELCGENFYTICPGVRPLWAASNDQKRIMTPKIAVENGADFLVVGRPITKSENPVHAAKLILEEIEAGLKIINS</sequence>
<dbReference type="NCBIfam" id="NF001273">
    <property type="entry name" value="PRK00230.1"/>
    <property type="match status" value="1"/>
</dbReference>
<dbReference type="InterPro" id="IPR014732">
    <property type="entry name" value="OMPdecase"/>
</dbReference>
<evidence type="ECO:0000256" key="6">
    <source>
        <dbReference type="HAMAP-Rule" id="MF_01200"/>
    </source>
</evidence>
<dbReference type="Proteomes" id="UP000263486">
    <property type="component" value="Unassembled WGS sequence"/>
</dbReference>
<protein>
    <recommendedName>
        <fullName evidence="6">Orotidine 5'-phosphate decarboxylase</fullName>
        <ecNumber evidence="6">4.1.1.23</ecNumber>
    </recommendedName>
    <alternativeName>
        <fullName evidence="6">OMP decarboxylase</fullName>
        <shortName evidence="6">OMPDCase</shortName>
        <shortName evidence="6">OMPdecase</shortName>
    </alternativeName>
</protein>
<dbReference type="InterPro" id="IPR013785">
    <property type="entry name" value="Aldolase_TIM"/>
</dbReference>
<dbReference type="EC" id="4.1.1.23" evidence="6"/>
<dbReference type="Pfam" id="PF00215">
    <property type="entry name" value="OMPdecase"/>
    <property type="match status" value="1"/>
</dbReference>
<feature type="binding site" evidence="6">
    <location>
        <position position="214"/>
    </location>
    <ligand>
        <name>substrate</name>
    </ligand>
</feature>
<comment type="catalytic activity">
    <reaction evidence="6">
        <text>orotidine 5'-phosphate + H(+) = UMP + CO2</text>
        <dbReference type="Rhea" id="RHEA:11596"/>
        <dbReference type="ChEBI" id="CHEBI:15378"/>
        <dbReference type="ChEBI" id="CHEBI:16526"/>
        <dbReference type="ChEBI" id="CHEBI:57538"/>
        <dbReference type="ChEBI" id="CHEBI:57865"/>
        <dbReference type="EC" id="4.1.1.23"/>
    </reaction>
</comment>
<feature type="binding site" evidence="6">
    <location>
        <position position="36"/>
    </location>
    <ligand>
        <name>substrate</name>
    </ligand>
</feature>
<proteinExistence type="inferred from homology"/>
<reference evidence="8 9" key="1">
    <citation type="submission" date="2018-08" db="EMBL/GenBank/DDBJ databases">
        <title>Draft genome sequence of Psychrilyobacter sp. strain SD5 isolated from Black Sea water.</title>
        <authorList>
            <person name="Yadav S."/>
            <person name="Villanueva L."/>
            <person name="Damste J.S.S."/>
        </authorList>
    </citation>
    <scope>NUCLEOTIDE SEQUENCE [LARGE SCALE GENOMIC DNA]</scope>
    <source>
        <strain evidence="8 9">SD5</strain>
    </source>
</reference>
<evidence type="ECO:0000313" key="9">
    <source>
        <dbReference type="Proteomes" id="UP000263486"/>
    </source>
</evidence>
<keyword evidence="5 6" id="KW-0456">Lyase</keyword>
<evidence type="ECO:0000256" key="4">
    <source>
        <dbReference type="ARBA" id="ARBA00022975"/>
    </source>
</evidence>
<feature type="binding site" evidence="6">
    <location>
        <begin position="63"/>
        <end position="72"/>
    </location>
    <ligand>
        <name>substrate</name>
    </ligand>
</feature>
<comment type="caution">
    <text evidence="8">The sequence shown here is derived from an EMBL/GenBank/DDBJ whole genome shotgun (WGS) entry which is preliminary data.</text>
</comment>
<comment type="similarity">
    <text evidence="6">Belongs to the OMP decarboxylase family. Type 1 subfamily.</text>
</comment>